<reference evidence="2 3" key="1">
    <citation type="submission" date="2021-02" db="EMBL/GenBank/DDBJ databases">
        <title>Lysobacter arenosi sp. nov., isolated from soil of gangwondo yeongwol, south Korea.</title>
        <authorList>
            <person name="Kim K.R."/>
            <person name="Kim K.H."/>
            <person name="Jeon C.O."/>
        </authorList>
    </citation>
    <scope>NUCLEOTIDE SEQUENCE [LARGE SCALE GENOMIC DNA]</scope>
    <source>
        <strain evidence="2 3">R7</strain>
    </source>
</reference>
<dbReference type="Pfam" id="PF09995">
    <property type="entry name" value="MPAB_Lcp_cat"/>
    <property type="match status" value="1"/>
</dbReference>
<dbReference type="EMBL" id="CP071517">
    <property type="protein sequence ID" value="QSX76125.1"/>
    <property type="molecule type" value="Genomic_DNA"/>
</dbReference>
<dbReference type="RefSeq" id="WP_200605517.1">
    <property type="nucleotide sequence ID" value="NZ_CP071517.1"/>
</dbReference>
<dbReference type="Proteomes" id="UP000663400">
    <property type="component" value="Chromosome"/>
</dbReference>
<dbReference type="PANTHER" id="PTHR36151:SF3">
    <property type="entry name" value="ER-BOUND OXYGENASE MPAB_MPAB'_RUBBER OXYGENASE CATALYTIC DOMAIN-CONTAINING PROTEIN"/>
    <property type="match status" value="1"/>
</dbReference>
<evidence type="ECO:0000313" key="3">
    <source>
        <dbReference type="Proteomes" id="UP000663400"/>
    </source>
</evidence>
<name>A0ABX7RDN4_9GAMM</name>
<gene>
    <name evidence="2" type="ORF">HIV01_006415</name>
</gene>
<feature type="domain" description="ER-bound oxygenase mpaB/mpaB'/Rubber oxygenase catalytic" evidence="1">
    <location>
        <begin position="50"/>
        <end position="274"/>
    </location>
</feature>
<proteinExistence type="predicted"/>
<sequence length="308" mass="33902">MNSPLRVLAAPATARIRRWVLGAFPRGQSGIDYDHPPGDPGLFGPDSVTWRIHADFPGMLSGGLCALILQTLHPLALAGVWDHSQFRTDLLGRLRRTTNFVAGTTYAGRAEAERLIAHVDSIHARVRGVSADGQPYEAQDPRLLTWVHVTESYGFLEGFRRYAPMAMPDGVADRYFDESRRVAEALGARDVPASQAQVAEYFASVQDDLRYDERSREVLAVLARIQLPVPAAGLSRDLFLGAANALLPPWAVARLPMSRPRRLQAAVAARTLRTIAPLFRLALNDGVAPRACRRLGIDESVLERWPEG</sequence>
<evidence type="ECO:0000313" key="2">
    <source>
        <dbReference type="EMBL" id="QSX76125.1"/>
    </source>
</evidence>
<evidence type="ECO:0000259" key="1">
    <source>
        <dbReference type="Pfam" id="PF09995"/>
    </source>
</evidence>
<accession>A0ABX7RDN4</accession>
<dbReference type="PANTHER" id="PTHR36151">
    <property type="entry name" value="BLR2777 PROTEIN"/>
    <property type="match status" value="1"/>
</dbReference>
<dbReference type="InterPro" id="IPR018713">
    <property type="entry name" value="MPAB/Lcp_cat_dom"/>
</dbReference>
<keyword evidence="3" id="KW-1185">Reference proteome</keyword>
<organism evidence="2 3">
    <name type="scientific">Lysobacter arenosi</name>
    <dbReference type="NCBI Taxonomy" id="2795387"/>
    <lineage>
        <taxon>Bacteria</taxon>
        <taxon>Pseudomonadati</taxon>
        <taxon>Pseudomonadota</taxon>
        <taxon>Gammaproteobacteria</taxon>
        <taxon>Lysobacterales</taxon>
        <taxon>Lysobacteraceae</taxon>
        <taxon>Lysobacter</taxon>
    </lineage>
</organism>
<protein>
    <submittedName>
        <fullName evidence="2">DUF2236 domain-containing protein</fullName>
    </submittedName>
</protein>